<accession>A0A9P5NMW6</accession>
<dbReference type="GO" id="GO:0008237">
    <property type="term" value="F:metallopeptidase activity"/>
    <property type="evidence" value="ECO:0007669"/>
    <property type="project" value="InterPro"/>
</dbReference>
<dbReference type="OrthoDB" id="3067737at2759"/>
<name>A0A9P5NMW6_GYMJU</name>
<reference evidence="2" key="1">
    <citation type="submission" date="2020-11" db="EMBL/GenBank/DDBJ databases">
        <authorList>
            <consortium name="DOE Joint Genome Institute"/>
            <person name="Ahrendt S."/>
            <person name="Riley R."/>
            <person name="Andreopoulos W."/>
            <person name="LaButti K."/>
            <person name="Pangilinan J."/>
            <person name="Ruiz-duenas F.J."/>
            <person name="Barrasa J.M."/>
            <person name="Sanchez-Garcia M."/>
            <person name="Camarero S."/>
            <person name="Miyauchi S."/>
            <person name="Serrano A."/>
            <person name="Linde D."/>
            <person name="Babiker R."/>
            <person name="Drula E."/>
            <person name="Ayuso-Fernandez I."/>
            <person name="Pacheco R."/>
            <person name="Padilla G."/>
            <person name="Ferreira P."/>
            <person name="Barriuso J."/>
            <person name="Kellner H."/>
            <person name="Castanera R."/>
            <person name="Alfaro M."/>
            <person name="Ramirez L."/>
            <person name="Pisabarro A.G."/>
            <person name="Kuo A."/>
            <person name="Tritt A."/>
            <person name="Lipzen A."/>
            <person name="He G."/>
            <person name="Yan M."/>
            <person name="Ng V."/>
            <person name="Cullen D."/>
            <person name="Martin F."/>
            <person name="Rosso M.-N."/>
            <person name="Henrissat B."/>
            <person name="Hibbett D."/>
            <person name="Martinez A.T."/>
            <person name="Grigoriev I.V."/>
        </authorList>
    </citation>
    <scope>NUCLEOTIDE SEQUENCE</scope>
    <source>
        <strain evidence="2">AH 44721</strain>
    </source>
</reference>
<proteinExistence type="predicted"/>
<dbReference type="Proteomes" id="UP000724874">
    <property type="component" value="Unassembled WGS sequence"/>
</dbReference>
<keyword evidence="3" id="KW-1185">Reference proteome</keyword>
<evidence type="ECO:0008006" key="4">
    <source>
        <dbReference type="Google" id="ProtNLM"/>
    </source>
</evidence>
<dbReference type="AlphaFoldDB" id="A0A9P5NMW6"/>
<evidence type="ECO:0000256" key="1">
    <source>
        <dbReference type="SAM" id="SignalP"/>
    </source>
</evidence>
<evidence type="ECO:0000313" key="3">
    <source>
        <dbReference type="Proteomes" id="UP000724874"/>
    </source>
</evidence>
<evidence type="ECO:0000313" key="2">
    <source>
        <dbReference type="EMBL" id="KAF8902545.1"/>
    </source>
</evidence>
<feature type="chain" id="PRO_5040255663" description="Lysine-specific metallo-endopeptidase domain-containing protein" evidence="1">
    <location>
        <begin position="23"/>
        <end position="273"/>
    </location>
</feature>
<dbReference type="InterPro" id="IPR024079">
    <property type="entry name" value="MetalloPept_cat_dom_sf"/>
</dbReference>
<keyword evidence="1" id="KW-0732">Signal</keyword>
<comment type="caution">
    <text evidence="2">The sequence shown here is derived from an EMBL/GenBank/DDBJ whole genome shotgun (WGS) entry which is preliminary data.</text>
</comment>
<feature type="signal peptide" evidence="1">
    <location>
        <begin position="1"/>
        <end position="22"/>
    </location>
</feature>
<dbReference type="Gene3D" id="3.40.390.10">
    <property type="entry name" value="Collagenase (Catalytic Domain)"/>
    <property type="match status" value="1"/>
</dbReference>
<sequence length="273" mass="30237">MRSFHYLAMLIALVNFTSVVQSAPLPLEIGTIYGHNDLNNPVPRPLTPADHQYEQNIRTAAEQAHQQVLNMQRLLNGPHEEAHPHLVNAFGENYNKPCIKETVDQLAQGTIHIGDMNQANKGEKADRIAETYESQARVSLMNKFHQMDPAARAGTIIHEATHALAGTRDLFNSPPGNSNDIKPLHPQAKASMEAARHTIKVGYHYDGNTGGLHQDFVDLKQNAGRVMHKNADSYKVLAHTATHGLRTNPPAPFPLVHQQPCKPNHQNPKCTIV</sequence>
<organism evidence="2 3">
    <name type="scientific">Gymnopilus junonius</name>
    <name type="common">Spectacular rustgill mushroom</name>
    <name type="synonym">Gymnopilus spectabilis subsp. junonius</name>
    <dbReference type="NCBI Taxonomy" id="109634"/>
    <lineage>
        <taxon>Eukaryota</taxon>
        <taxon>Fungi</taxon>
        <taxon>Dikarya</taxon>
        <taxon>Basidiomycota</taxon>
        <taxon>Agaricomycotina</taxon>
        <taxon>Agaricomycetes</taxon>
        <taxon>Agaricomycetidae</taxon>
        <taxon>Agaricales</taxon>
        <taxon>Agaricineae</taxon>
        <taxon>Hymenogastraceae</taxon>
        <taxon>Gymnopilus</taxon>
    </lineage>
</organism>
<gene>
    <name evidence="2" type="ORF">CPB84DRAFT_1846197</name>
</gene>
<protein>
    <recommendedName>
        <fullName evidence="4">Lysine-specific metallo-endopeptidase domain-containing protein</fullName>
    </recommendedName>
</protein>
<dbReference type="EMBL" id="JADNYJ010000035">
    <property type="protein sequence ID" value="KAF8902545.1"/>
    <property type="molecule type" value="Genomic_DNA"/>
</dbReference>